<reference evidence="2 3" key="1">
    <citation type="journal article" date="2018" name="Nat. Ecol. Evol.">
        <title>Pezizomycetes genomes reveal the molecular basis of ectomycorrhizal truffle lifestyle.</title>
        <authorList>
            <person name="Murat C."/>
            <person name="Payen T."/>
            <person name="Noel B."/>
            <person name="Kuo A."/>
            <person name="Morin E."/>
            <person name="Chen J."/>
            <person name="Kohler A."/>
            <person name="Krizsan K."/>
            <person name="Balestrini R."/>
            <person name="Da Silva C."/>
            <person name="Montanini B."/>
            <person name="Hainaut M."/>
            <person name="Levati E."/>
            <person name="Barry K.W."/>
            <person name="Belfiori B."/>
            <person name="Cichocki N."/>
            <person name="Clum A."/>
            <person name="Dockter R.B."/>
            <person name="Fauchery L."/>
            <person name="Guy J."/>
            <person name="Iotti M."/>
            <person name="Le Tacon F."/>
            <person name="Lindquist E.A."/>
            <person name="Lipzen A."/>
            <person name="Malagnac F."/>
            <person name="Mello A."/>
            <person name="Molinier V."/>
            <person name="Miyauchi S."/>
            <person name="Poulain J."/>
            <person name="Riccioni C."/>
            <person name="Rubini A."/>
            <person name="Sitrit Y."/>
            <person name="Splivallo R."/>
            <person name="Traeger S."/>
            <person name="Wang M."/>
            <person name="Zifcakova L."/>
            <person name="Wipf D."/>
            <person name="Zambonelli A."/>
            <person name="Paolocci F."/>
            <person name="Nowrousian M."/>
            <person name="Ottonello S."/>
            <person name="Baldrian P."/>
            <person name="Spatafora J.W."/>
            <person name="Henrissat B."/>
            <person name="Nagy L.G."/>
            <person name="Aury J.M."/>
            <person name="Wincker P."/>
            <person name="Grigoriev I.V."/>
            <person name="Bonfante P."/>
            <person name="Martin F.M."/>
        </authorList>
    </citation>
    <scope>NUCLEOTIDE SEQUENCE [LARGE SCALE GENOMIC DNA]</scope>
    <source>
        <strain evidence="2 3">RN42</strain>
    </source>
</reference>
<organism evidence="2 3">
    <name type="scientific">Ascobolus immersus RN42</name>
    <dbReference type="NCBI Taxonomy" id="1160509"/>
    <lineage>
        <taxon>Eukaryota</taxon>
        <taxon>Fungi</taxon>
        <taxon>Dikarya</taxon>
        <taxon>Ascomycota</taxon>
        <taxon>Pezizomycotina</taxon>
        <taxon>Pezizomycetes</taxon>
        <taxon>Pezizales</taxon>
        <taxon>Ascobolaceae</taxon>
        <taxon>Ascobolus</taxon>
    </lineage>
</organism>
<dbReference type="EMBL" id="ML119769">
    <property type="protein sequence ID" value="RPA75206.1"/>
    <property type="molecule type" value="Genomic_DNA"/>
</dbReference>
<dbReference type="Proteomes" id="UP000275078">
    <property type="component" value="Unassembled WGS sequence"/>
</dbReference>
<keyword evidence="3" id="KW-1185">Reference proteome</keyword>
<dbReference type="Pfam" id="PF09362">
    <property type="entry name" value="DUF1996"/>
    <property type="match status" value="1"/>
</dbReference>
<sequence>MLVLPVTAFFRMECVRPVLTERIDPIVFPGAFGAHLHAFMGPDTVEHTFTYSDTQRATCSTCRVSADRSAYWVPVVFFQHPNGNFEKVPHIGGMTIYYFFRRSKGREIHAFPEGFQMTAGDSMARSLRNITTHGGTNIASEAFTFYCLKNGVEDSYLDIVGSPRESEGFPKGNCDGGLRLQVFFPSCWDGVNLKPRVNGHVVDNFHMAYPDGVKYGDCPDSHPVRLPSLHFEAAFDIDSFVRREYNTVTPSRVFPFVLSNGDTTGYGNHADFANGWDIGILQNALDSPICDSAEKNGTGRIEDCDVFSEGDYLIDIPTALECRVHPIIKEKSEGIIEKLPGCNPVTYGPEDAQFITNCGAEYGQIGSAPPQVDKADMAHLGFVYEGCMLDRKNSSTIPERRTFNGGFMVSNDMTVEKCITFCKEKGFVIAGLHHGDECLCGDGTDFPIPNEQFPNPKLQHLLCDKACAGNKDEKCGGNGLKMTVYRSTEFHGFIPKFEGIRIAKYKKTVRKHQVQTGTSSSSWNMVQKVEHWLGFGKGDRLDLTKRELLYDPFIRSDERR</sequence>
<dbReference type="OrthoDB" id="74764at2759"/>
<evidence type="ECO:0000313" key="3">
    <source>
        <dbReference type="Proteomes" id="UP000275078"/>
    </source>
</evidence>
<evidence type="ECO:0000259" key="1">
    <source>
        <dbReference type="PROSITE" id="PS51212"/>
    </source>
</evidence>
<accession>A0A3N4HQE9</accession>
<dbReference type="PANTHER" id="PTHR43662:SF3">
    <property type="entry name" value="DOMAIN PROTEIN, PUTATIVE (AFU_ORTHOLOGUE AFUA_6G11970)-RELATED"/>
    <property type="match status" value="1"/>
</dbReference>
<dbReference type="Pfam" id="PF01822">
    <property type="entry name" value="WSC"/>
    <property type="match status" value="1"/>
</dbReference>
<dbReference type="SMART" id="SM00321">
    <property type="entry name" value="WSC"/>
    <property type="match status" value="1"/>
</dbReference>
<protein>
    <submittedName>
        <fullName evidence="2">WSC-domain-containing protein</fullName>
    </submittedName>
</protein>
<dbReference type="AlphaFoldDB" id="A0A3N4HQE9"/>
<dbReference type="InterPro" id="IPR018535">
    <property type="entry name" value="DUF1996"/>
</dbReference>
<dbReference type="PANTHER" id="PTHR43662">
    <property type="match status" value="1"/>
</dbReference>
<dbReference type="PROSITE" id="PS51212">
    <property type="entry name" value="WSC"/>
    <property type="match status" value="1"/>
</dbReference>
<gene>
    <name evidence="2" type="ORF">BJ508DRAFT_243435</name>
</gene>
<evidence type="ECO:0000313" key="2">
    <source>
        <dbReference type="EMBL" id="RPA75206.1"/>
    </source>
</evidence>
<dbReference type="InterPro" id="IPR002889">
    <property type="entry name" value="WSC_carb-bd"/>
</dbReference>
<proteinExistence type="predicted"/>
<feature type="domain" description="WSC" evidence="1">
    <location>
        <begin position="381"/>
        <end position="488"/>
    </location>
</feature>
<dbReference type="STRING" id="1160509.A0A3N4HQE9"/>
<name>A0A3N4HQE9_ASCIM</name>